<name>A0A0A9GRK4_ARUDO</name>
<organism evidence="1">
    <name type="scientific">Arundo donax</name>
    <name type="common">Giant reed</name>
    <name type="synonym">Donax arundinaceus</name>
    <dbReference type="NCBI Taxonomy" id="35708"/>
    <lineage>
        <taxon>Eukaryota</taxon>
        <taxon>Viridiplantae</taxon>
        <taxon>Streptophyta</taxon>
        <taxon>Embryophyta</taxon>
        <taxon>Tracheophyta</taxon>
        <taxon>Spermatophyta</taxon>
        <taxon>Magnoliopsida</taxon>
        <taxon>Liliopsida</taxon>
        <taxon>Poales</taxon>
        <taxon>Poaceae</taxon>
        <taxon>PACMAD clade</taxon>
        <taxon>Arundinoideae</taxon>
        <taxon>Arundineae</taxon>
        <taxon>Arundo</taxon>
    </lineage>
</organism>
<protein>
    <submittedName>
        <fullName evidence="1">Uncharacterized protein</fullName>
    </submittedName>
</protein>
<evidence type="ECO:0000313" key="1">
    <source>
        <dbReference type="EMBL" id="JAE25141.1"/>
    </source>
</evidence>
<proteinExistence type="predicted"/>
<dbReference type="AlphaFoldDB" id="A0A0A9GRK4"/>
<accession>A0A0A9GRK4</accession>
<reference evidence="1" key="2">
    <citation type="journal article" date="2015" name="Data Brief">
        <title>Shoot transcriptome of the giant reed, Arundo donax.</title>
        <authorList>
            <person name="Barrero R.A."/>
            <person name="Guerrero F.D."/>
            <person name="Moolhuijzen P."/>
            <person name="Goolsby J.A."/>
            <person name="Tidwell J."/>
            <person name="Bellgard S.E."/>
            <person name="Bellgard M.I."/>
        </authorList>
    </citation>
    <scope>NUCLEOTIDE SEQUENCE</scope>
    <source>
        <tissue evidence="1">Shoot tissue taken approximately 20 cm above the soil surface</tissue>
    </source>
</reference>
<dbReference type="EMBL" id="GBRH01172755">
    <property type="protein sequence ID" value="JAE25141.1"/>
    <property type="molecule type" value="Transcribed_RNA"/>
</dbReference>
<reference evidence="1" key="1">
    <citation type="submission" date="2014-09" db="EMBL/GenBank/DDBJ databases">
        <authorList>
            <person name="Magalhaes I.L.F."/>
            <person name="Oliveira U."/>
            <person name="Santos F.R."/>
            <person name="Vidigal T.H.D.A."/>
            <person name="Brescovit A.D."/>
            <person name="Santos A.J."/>
        </authorList>
    </citation>
    <scope>NUCLEOTIDE SEQUENCE</scope>
    <source>
        <tissue evidence="1">Shoot tissue taken approximately 20 cm above the soil surface</tissue>
    </source>
</reference>
<sequence length="47" mass="4914">MLDSPSRLHGVSSCVQVSAPVLNKSVTDCQILNSSNLSLSIGLQISN</sequence>